<evidence type="ECO:0000313" key="3">
    <source>
        <dbReference type="Proteomes" id="UP001487740"/>
    </source>
</evidence>
<feature type="compositionally biased region" description="Basic residues" evidence="1">
    <location>
        <begin position="154"/>
        <end position="163"/>
    </location>
</feature>
<sequence>MDEVGVGSHELFLASLLHCVRSFEGESESASRVAESGHPMELPVPAPRQPLPPEDTPTTSTPTITTTTTTPGEDQAPQDAPAEDDSKRVTKGKGSTKLGRTGAEGQNTDQVHKSVKRGRDVSECRLKGRWGREGGCAGRGCNGTEKNDSVSSFGRRRVTGRDS</sequence>
<proteinExistence type="predicted"/>
<evidence type="ECO:0000313" key="2">
    <source>
        <dbReference type="EMBL" id="KAK8402207.1"/>
    </source>
</evidence>
<feature type="region of interest" description="Disordered" evidence="1">
    <location>
        <begin position="24"/>
        <end position="163"/>
    </location>
</feature>
<accession>A0AAW0UPZ4</accession>
<dbReference type="Proteomes" id="UP001487740">
    <property type="component" value="Unassembled WGS sequence"/>
</dbReference>
<comment type="caution">
    <text evidence="2">The sequence shown here is derived from an EMBL/GenBank/DDBJ whole genome shotgun (WGS) entry which is preliminary data.</text>
</comment>
<protein>
    <submittedName>
        <fullName evidence="2">Uncharacterized protein</fullName>
    </submittedName>
</protein>
<feature type="compositionally biased region" description="Pro residues" evidence="1">
    <location>
        <begin position="42"/>
        <end position="55"/>
    </location>
</feature>
<gene>
    <name evidence="2" type="ORF">O3P69_001362</name>
</gene>
<feature type="compositionally biased region" description="Low complexity" evidence="1">
    <location>
        <begin position="56"/>
        <end position="80"/>
    </location>
</feature>
<keyword evidence="3" id="KW-1185">Reference proteome</keyword>
<evidence type="ECO:0000256" key="1">
    <source>
        <dbReference type="SAM" id="MobiDB-lite"/>
    </source>
</evidence>
<dbReference type="EMBL" id="JARAKH010000008">
    <property type="protein sequence ID" value="KAK8402207.1"/>
    <property type="molecule type" value="Genomic_DNA"/>
</dbReference>
<feature type="compositionally biased region" description="Basic and acidic residues" evidence="1">
    <location>
        <begin position="117"/>
        <end position="132"/>
    </location>
</feature>
<organism evidence="2 3">
    <name type="scientific">Scylla paramamosain</name>
    <name type="common">Mud crab</name>
    <dbReference type="NCBI Taxonomy" id="85552"/>
    <lineage>
        <taxon>Eukaryota</taxon>
        <taxon>Metazoa</taxon>
        <taxon>Ecdysozoa</taxon>
        <taxon>Arthropoda</taxon>
        <taxon>Crustacea</taxon>
        <taxon>Multicrustacea</taxon>
        <taxon>Malacostraca</taxon>
        <taxon>Eumalacostraca</taxon>
        <taxon>Eucarida</taxon>
        <taxon>Decapoda</taxon>
        <taxon>Pleocyemata</taxon>
        <taxon>Brachyura</taxon>
        <taxon>Eubrachyura</taxon>
        <taxon>Portunoidea</taxon>
        <taxon>Portunidae</taxon>
        <taxon>Portuninae</taxon>
        <taxon>Scylla</taxon>
    </lineage>
</organism>
<name>A0AAW0UPZ4_SCYPA</name>
<dbReference type="AlphaFoldDB" id="A0AAW0UPZ4"/>
<reference evidence="2 3" key="1">
    <citation type="submission" date="2023-03" db="EMBL/GenBank/DDBJ databases">
        <title>High-quality genome of Scylla paramamosain provides insights in environmental adaptation.</title>
        <authorList>
            <person name="Zhang L."/>
        </authorList>
    </citation>
    <scope>NUCLEOTIDE SEQUENCE [LARGE SCALE GENOMIC DNA]</scope>
    <source>
        <strain evidence="2">LZ_2023a</strain>
        <tissue evidence="2">Muscle</tissue>
    </source>
</reference>